<dbReference type="InterPro" id="IPR013655">
    <property type="entry name" value="PAS_fold_3"/>
</dbReference>
<dbReference type="PANTHER" id="PTHR43047">
    <property type="entry name" value="TWO-COMPONENT HISTIDINE PROTEIN KINASE"/>
    <property type="match status" value="1"/>
</dbReference>
<evidence type="ECO:0000256" key="3">
    <source>
        <dbReference type="ARBA" id="ARBA00022553"/>
    </source>
</evidence>
<dbReference type="InterPro" id="IPR003661">
    <property type="entry name" value="HisK_dim/P_dom"/>
</dbReference>
<organism evidence="10 11">
    <name type="scientific">Trichoderma ghanense</name>
    <dbReference type="NCBI Taxonomy" id="65468"/>
    <lineage>
        <taxon>Eukaryota</taxon>
        <taxon>Fungi</taxon>
        <taxon>Dikarya</taxon>
        <taxon>Ascomycota</taxon>
        <taxon>Pezizomycotina</taxon>
        <taxon>Sordariomycetes</taxon>
        <taxon>Hypocreomycetidae</taxon>
        <taxon>Hypocreales</taxon>
        <taxon>Hypocreaceae</taxon>
        <taxon>Trichoderma</taxon>
    </lineage>
</organism>
<dbReference type="SUPFAM" id="SSF55785">
    <property type="entry name" value="PYP-like sensor domain (PAS domain)"/>
    <property type="match status" value="1"/>
</dbReference>
<evidence type="ECO:0000256" key="1">
    <source>
        <dbReference type="ARBA" id="ARBA00000085"/>
    </source>
</evidence>
<dbReference type="GeneID" id="300576771"/>
<dbReference type="Proteomes" id="UP001642720">
    <property type="component" value="Unassembled WGS sequence"/>
</dbReference>
<dbReference type="SMART" id="SM00387">
    <property type="entry name" value="HATPase_c"/>
    <property type="match status" value="1"/>
</dbReference>
<keyword evidence="5 10" id="KW-0418">Kinase</keyword>
<feature type="region of interest" description="Disordered" evidence="7">
    <location>
        <begin position="1278"/>
        <end position="1320"/>
    </location>
</feature>
<dbReference type="CDD" id="cd17546">
    <property type="entry name" value="REC_hyHK_CKI1_RcsC-like"/>
    <property type="match status" value="1"/>
</dbReference>
<dbReference type="InterPro" id="IPR035965">
    <property type="entry name" value="PAS-like_dom_sf"/>
</dbReference>
<dbReference type="InterPro" id="IPR003594">
    <property type="entry name" value="HATPase_dom"/>
</dbReference>
<accession>A0ABY2H6D3</accession>
<dbReference type="InterPro" id="IPR005467">
    <property type="entry name" value="His_kinase_dom"/>
</dbReference>
<keyword evidence="11" id="KW-1185">Reference proteome</keyword>
<dbReference type="InterPro" id="IPR000014">
    <property type="entry name" value="PAS"/>
</dbReference>
<dbReference type="InterPro" id="IPR004358">
    <property type="entry name" value="Sig_transdc_His_kin-like_C"/>
</dbReference>
<dbReference type="EMBL" id="PPTA01000006">
    <property type="protein sequence ID" value="TFB02518.1"/>
    <property type="molecule type" value="Genomic_DNA"/>
</dbReference>
<evidence type="ECO:0000256" key="6">
    <source>
        <dbReference type="PROSITE-ProRule" id="PRU00169"/>
    </source>
</evidence>
<feature type="domain" description="Histidine kinase" evidence="8">
    <location>
        <begin position="849"/>
        <end position="1072"/>
    </location>
</feature>
<dbReference type="InterPro" id="IPR001610">
    <property type="entry name" value="PAC"/>
</dbReference>
<evidence type="ECO:0000256" key="2">
    <source>
        <dbReference type="ARBA" id="ARBA00012438"/>
    </source>
</evidence>
<feature type="compositionally biased region" description="Low complexity" evidence="7">
    <location>
        <begin position="52"/>
        <end position="69"/>
    </location>
</feature>
<evidence type="ECO:0000256" key="7">
    <source>
        <dbReference type="SAM" id="MobiDB-lite"/>
    </source>
</evidence>
<dbReference type="SMART" id="SM00086">
    <property type="entry name" value="PAC"/>
    <property type="match status" value="2"/>
</dbReference>
<proteinExistence type="predicted"/>
<dbReference type="EC" id="2.7.13.3" evidence="2"/>
<dbReference type="Gene3D" id="1.10.287.130">
    <property type="match status" value="1"/>
</dbReference>
<comment type="catalytic activity">
    <reaction evidence="1">
        <text>ATP + protein L-histidine = ADP + protein N-phospho-L-histidine.</text>
        <dbReference type="EC" id="2.7.13.3"/>
    </reaction>
</comment>
<dbReference type="NCBIfam" id="TIGR00229">
    <property type="entry name" value="sensory_box"/>
    <property type="match status" value="1"/>
</dbReference>
<dbReference type="GO" id="GO:0016301">
    <property type="term" value="F:kinase activity"/>
    <property type="evidence" value="ECO:0007669"/>
    <property type="project" value="UniProtKB-KW"/>
</dbReference>
<dbReference type="InterPro" id="IPR011006">
    <property type="entry name" value="CheY-like_superfamily"/>
</dbReference>
<dbReference type="SUPFAM" id="SSF55874">
    <property type="entry name" value="ATPase domain of HSP90 chaperone/DNA topoisomerase II/histidine kinase"/>
    <property type="match status" value="1"/>
</dbReference>
<dbReference type="Gene3D" id="3.40.50.2300">
    <property type="match status" value="1"/>
</dbReference>
<dbReference type="SUPFAM" id="SSF47384">
    <property type="entry name" value="Homodimeric domain of signal transducing histidine kinase"/>
    <property type="match status" value="1"/>
</dbReference>
<feature type="compositionally biased region" description="Basic and acidic residues" evidence="7">
    <location>
        <begin position="119"/>
        <end position="128"/>
    </location>
</feature>
<dbReference type="Pfam" id="PF00072">
    <property type="entry name" value="Response_reg"/>
    <property type="match status" value="1"/>
</dbReference>
<keyword evidence="3 6" id="KW-0597">Phosphoprotein</keyword>
<feature type="region of interest" description="Disordered" evidence="7">
    <location>
        <begin position="1102"/>
        <end position="1141"/>
    </location>
</feature>
<dbReference type="Gene3D" id="3.30.565.10">
    <property type="entry name" value="Histidine kinase-like ATPase, C-terminal domain"/>
    <property type="match status" value="1"/>
</dbReference>
<feature type="compositionally biased region" description="Basic and acidic residues" evidence="7">
    <location>
        <begin position="77"/>
        <end position="95"/>
    </location>
</feature>
<dbReference type="RefSeq" id="XP_073558719.1">
    <property type="nucleotide sequence ID" value="XM_073702321.1"/>
</dbReference>
<evidence type="ECO:0000313" key="11">
    <source>
        <dbReference type="Proteomes" id="UP001642720"/>
    </source>
</evidence>
<gene>
    <name evidence="10" type="ORF">CCMA1212_005040</name>
</gene>
<dbReference type="CDD" id="cd00130">
    <property type="entry name" value="PAS"/>
    <property type="match status" value="1"/>
</dbReference>
<feature type="non-terminal residue" evidence="10">
    <location>
        <position position="1"/>
    </location>
</feature>
<dbReference type="Pfam" id="PF00512">
    <property type="entry name" value="HisKA"/>
    <property type="match status" value="1"/>
</dbReference>
<comment type="caution">
    <text evidence="10">The sequence shown here is derived from an EMBL/GenBank/DDBJ whole genome shotgun (WGS) entry which is preliminary data.</text>
</comment>
<evidence type="ECO:0000256" key="5">
    <source>
        <dbReference type="ARBA" id="ARBA00022777"/>
    </source>
</evidence>
<feature type="modified residue" description="4-aspartylphosphate" evidence="6">
    <location>
        <position position="1204"/>
    </location>
</feature>
<reference evidence="10 11" key="1">
    <citation type="submission" date="2018-01" db="EMBL/GenBank/DDBJ databases">
        <title>Genome characterization of the sugarcane-associated fungus Trichoderma ghanense CCMA-1212 and their application in lignocelulose bioconversion.</title>
        <authorList>
            <person name="Steindorff A.S."/>
            <person name="Mendes T.D."/>
            <person name="Vilela E.S.D."/>
            <person name="Rodrigues D.S."/>
            <person name="Formighieri E.F."/>
            <person name="Melo I.S."/>
            <person name="Favaro L.C.L."/>
        </authorList>
    </citation>
    <scope>NUCLEOTIDE SEQUENCE [LARGE SCALE GENOMIC DNA]</scope>
    <source>
        <strain evidence="10 11">CCMA-1212</strain>
    </source>
</reference>
<feature type="domain" description="Response regulatory" evidence="9">
    <location>
        <begin position="1149"/>
        <end position="1275"/>
    </location>
</feature>
<evidence type="ECO:0000256" key="4">
    <source>
        <dbReference type="ARBA" id="ARBA00022679"/>
    </source>
</evidence>
<dbReference type="CDD" id="cd16922">
    <property type="entry name" value="HATPase_EvgS-ArcB-TorS-like"/>
    <property type="match status" value="1"/>
</dbReference>
<dbReference type="PRINTS" id="PR00344">
    <property type="entry name" value="BCTRLSENSOR"/>
</dbReference>
<dbReference type="Gene3D" id="3.30.450.20">
    <property type="entry name" value="PAS domain"/>
    <property type="match status" value="2"/>
</dbReference>
<sequence length="1411" mass="156501">SSSLSFQEAGRRIPPAAAFGTQFEPPRARASPHAWNSHDMTSLGDASESRQSRASQSAPASASAASSAAHNAPRGPPDLDHDLDLGASRMQDRAPPKTVPADMNSHAEQSPRSLGGGRFLRDPGDGVRSKSHSPFRLSMPSISPGQVAFSAMQYLPVPVIILNSLKTVVLANEAMGRMLGVISDDSSDEDVSVVMDKLRGQTLSQVGIDMIQDGRPVWVTWEVFLDTLVTEVGVRPPASSQQRRASYFEGGDATPTPTKALDQVIEQPKPTERPTQDATVEVIITRKDITKTTFNSRYKSKESEYHAFAKMIITIWEVEDKQTFFTLTFTNTQSAPSMPVTGRRAIARSSILEAVDKKSITTSNPSSVASSRDSTSPLFYSPGVITMSSSPFPPMGPPTVASHSQSAPSVLQKMIRMKDALIDSTQMPVVAMWKDGSVIFPNKAARQLFPIDANLDSAGDGFHLLANWEVWNEDFTRRLDVSEYPISTLLRTETPFASKRIGMYARDGKKIIFDVLGEGIYDESTHEFLAGVVTGRDVTMMREEITHIKERDEERFKAICDAMPQLVWTARPDGTHDFFNTRWYAYTGLARQQGVDIDWQGAFHPDDRAEAVSKWNRSVRTGDPFVMEYRCLSKEGEWRWFLGRALAVRDKETGNIEKWFGTCTDIHESMQTKLSAKRTRQQLLSVIAHSHVTIFTVDPDRRVTMLEGALIWNSASEENHEKSRWYVGENMYTVFNRISERAPDGERPPWLQPIEDILEGRSNEDVKEHGLHDRWYRTRFHPMLGKKTKDGMPTKETCIEGVIGVIMDVTELKVRGEALREQSKERRRAMANEAAAKEATRLKSQFLANMSHEIRTPITGVLGMAELLGDMELTKEQREYVDNIQSSATSLLTVINDILDFSKVESGRLDIEEVQFSLSHIVQDVRKMLKFAVERKNLDFLSDVGKDIANERIVIGDPGRLRQIITNLLTNSIKFTNQGYVKFSVLKERETADTIEVRFVIEDSGIGIEEEVRKKLFKPFSQGDPSTARRFGGTGLGLTICKNLLDLMNGRITLESNVGSGTKATFWIPFMKPTEARAPTLAEPGAIPDRLQSELSLSCNSSEHEQLAASQGSDGIAGASAAKSRRPASTRTPPPAEQELSLSERSKLHILVVEDNPVNQKIATRTIGKLGFQVSATWNGKEALDYMIGASKGEKKMPDIILMDVQMPIIDGYKCTHLLRHHLPYKSLVQHVPIVAMTASAIHGDREKCTKAGMDDYLPKPVTMKVLERMLIRWSLTRRRPQSEPPASDCSEMGEHCDNADIPHLGIEESDPSPLSASEELRASPITPRPLTLNGGEEPSPFDQALAAEMSPQVRRLEGEQEWSNMLHGTKLIDAAGGVPADLRKNSLPESGAGEALTEENVNKLETGTPA</sequence>
<dbReference type="Pfam" id="PF02518">
    <property type="entry name" value="HATPase_c"/>
    <property type="match status" value="1"/>
</dbReference>
<dbReference type="PANTHER" id="PTHR43047:SF74">
    <property type="entry name" value="HISTIDINE KINASE-RELATED"/>
    <property type="match status" value="1"/>
</dbReference>
<keyword evidence="4" id="KW-0808">Transferase</keyword>
<dbReference type="SUPFAM" id="SSF52172">
    <property type="entry name" value="CheY-like"/>
    <property type="match status" value="1"/>
</dbReference>
<evidence type="ECO:0000313" key="10">
    <source>
        <dbReference type="EMBL" id="TFB02518.1"/>
    </source>
</evidence>
<dbReference type="PROSITE" id="PS50110">
    <property type="entry name" value="RESPONSE_REGULATORY"/>
    <property type="match status" value="1"/>
</dbReference>
<feature type="region of interest" description="Disordered" evidence="7">
    <location>
        <begin position="1384"/>
        <end position="1411"/>
    </location>
</feature>
<protein>
    <recommendedName>
        <fullName evidence="2">histidine kinase</fullName>
        <ecNumber evidence="2">2.7.13.3</ecNumber>
    </recommendedName>
</protein>
<dbReference type="Pfam" id="PF08447">
    <property type="entry name" value="PAS_3"/>
    <property type="match status" value="1"/>
</dbReference>
<dbReference type="CDD" id="cd00082">
    <property type="entry name" value="HisKA"/>
    <property type="match status" value="1"/>
</dbReference>
<evidence type="ECO:0000259" key="9">
    <source>
        <dbReference type="PROSITE" id="PS50110"/>
    </source>
</evidence>
<name>A0ABY2H6D3_9HYPO</name>
<evidence type="ECO:0000259" key="8">
    <source>
        <dbReference type="PROSITE" id="PS50109"/>
    </source>
</evidence>
<feature type="region of interest" description="Disordered" evidence="7">
    <location>
        <begin position="1"/>
        <end position="133"/>
    </location>
</feature>
<dbReference type="InterPro" id="IPR036097">
    <property type="entry name" value="HisK_dim/P_sf"/>
</dbReference>
<dbReference type="SMART" id="SM00388">
    <property type="entry name" value="HisKA"/>
    <property type="match status" value="1"/>
</dbReference>
<dbReference type="SMART" id="SM00091">
    <property type="entry name" value="PAS"/>
    <property type="match status" value="2"/>
</dbReference>
<dbReference type="InterPro" id="IPR036890">
    <property type="entry name" value="HATPase_C_sf"/>
</dbReference>
<dbReference type="SMART" id="SM00448">
    <property type="entry name" value="REC"/>
    <property type="match status" value="1"/>
</dbReference>
<dbReference type="InterPro" id="IPR001789">
    <property type="entry name" value="Sig_transdc_resp-reg_receiver"/>
</dbReference>
<dbReference type="PROSITE" id="PS50109">
    <property type="entry name" value="HIS_KIN"/>
    <property type="match status" value="1"/>
</dbReference>